<protein>
    <submittedName>
        <fullName evidence="1">34247_t:CDS:1</fullName>
    </submittedName>
</protein>
<gene>
    <name evidence="1" type="ORF">RPERSI_LOCUS26880</name>
</gene>
<comment type="caution">
    <text evidence="1">The sequence shown here is derived from an EMBL/GenBank/DDBJ whole genome shotgun (WGS) entry which is preliminary data.</text>
</comment>
<reference evidence="1" key="1">
    <citation type="submission" date="2021-06" db="EMBL/GenBank/DDBJ databases">
        <authorList>
            <person name="Kallberg Y."/>
            <person name="Tangrot J."/>
            <person name="Rosling A."/>
        </authorList>
    </citation>
    <scope>NUCLEOTIDE SEQUENCE</scope>
    <source>
        <strain evidence="1">MA461A</strain>
    </source>
</reference>
<accession>A0ACA9S7R1</accession>
<sequence>MSLNRINVPKNILATSMNGGTHLPRILEVLKFLMERGYNVTLISPGNYTARSIHYRSIPQVIFANEYLERELPSAMNNVFNEDDYFKSFSTLKSTAVQSYLPFYNIYEKVAKEINADLF</sequence>
<evidence type="ECO:0000313" key="1">
    <source>
        <dbReference type="EMBL" id="CAG8827043.1"/>
    </source>
</evidence>
<dbReference type="Proteomes" id="UP000789920">
    <property type="component" value="Unassembled WGS sequence"/>
</dbReference>
<proteinExistence type="predicted"/>
<organism evidence="1 2">
    <name type="scientific">Racocetra persica</name>
    <dbReference type="NCBI Taxonomy" id="160502"/>
    <lineage>
        <taxon>Eukaryota</taxon>
        <taxon>Fungi</taxon>
        <taxon>Fungi incertae sedis</taxon>
        <taxon>Mucoromycota</taxon>
        <taxon>Glomeromycotina</taxon>
        <taxon>Glomeromycetes</taxon>
        <taxon>Diversisporales</taxon>
        <taxon>Gigasporaceae</taxon>
        <taxon>Racocetra</taxon>
    </lineage>
</organism>
<dbReference type="EMBL" id="CAJVQC010093177">
    <property type="protein sequence ID" value="CAG8827043.1"/>
    <property type="molecule type" value="Genomic_DNA"/>
</dbReference>
<feature type="non-terminal residue" evidence="1">
    <location>
        <position position="119"/>
    </location>
</feature>
<name>A0ACA9S7R1_9GLOM</name>
<keyword evidence="2" id="KW-1185">Reference proteome</keyword>
<evidence type="ECO:0000313" key="2">
    <source>
        <dbReference type="Proteomes" id="UP000789920"/>
    </source>
</evidence>